<evidence type="ECO:0000313" key="4">
    <source>
        <dbReference type="Proteomes" id="UP000182276"/>
    </source>
</evidence>
<reference evidence="1 3" key="3">
    <citation type="journal article" name="Genome Announc.">
        <title>Complete Genome Sequence of Pseudomonas balearica DSM 6083T.</title>
        <authorList>
            <person name="Bennasar-Figueras A."/>
            <person name="Salva-Serra F."/>
            <person name="Jaen-Luchoro D."/>
            <person name="Segui C."/>
            <person name="Aliaga F."/>
            <person name="Busquets A."/>
            <person name="Gomila M."/>
            <person name="Moore E.R."/>
            <person name="Lalucat J."/>
        </authorList>
    </citation>
    <scope>NUCLEOTIDE SEQUENCE [LARGE SCALE GENOMIC DNA]</scope>
    <source>
        <strain evidence="3">DSM 6083</strain>
        <strain evidence="1">DSM6083</strain>
    </source>
</reference>
<evidence type="ECO:0000313" key="3">
    <source>
        <dbReference type="Proteomes" id="UP000031271"/>
    </source>
</evidence>
<dbReference type="EMBL" id="FNHO01000001">
    <property type="protein sequence ID" value="SDL92927.1"/>
    <property type="molecule type" value="Genomic_DNA"/>
</dbReference>
<evidence type="ECO:0000313" key="2">
    <source>
        <dbReference type="EMBL" id="SDL92927.1"/>
    </source>
</evidence>
<accession>A0A8D3XY44</accession>
<dbReference type="GeneID" id="77258443"/>
<dbReference type="RefSeq" id="WP_052264499.1">
    <property type="nucleotide sequence ID" value="NZ_CP007511.1"/>
</dbReference>
<dbReference type="KEGG" id="pbm:CL52_00680"/>
<proteinExistence type="predicted"/>
<sequence length="281" mass="30000">MSAAIHNVATPASPGPAGAVPEAYLGVWQRRLLTTRAGLRDETSEVFWLQTACLHADLRLPQPGVRAASLETASHAEQLELADQAGFAGLTEVRGDRCQWHRLIDFQPGGGPADIGRMRFEQPERLLEDGLDGSYHEVWQRLPESRGHNWGLWLQAATGGRQGCLLVAGDYFLFAAERACALPDGGSLRQRLAEVGPAQRPALLGFELSFGRQRGGATPWRISHSTLPGRAGQALLPADCPYVSAAALPASALLALGQHCPAGGWVALAPPPLPASQENHP</sequence>
<gene>
    <name evidence="1" type="ORF">CL52_00680</name>
    <name evidence="2" type="ORF">SAMN05660875_101141</name>
</gene>
<keyword evidence="4" id="KW-1185">Reference proteome</keyword>
<dbReference type="Proteomes" id="UP000031271">
    <property type="component" value="Chromosome"/>
</dbReference>
<dbReference type="EMBL" id="CP007511">
    <property type="protein sequence ID" value="AJE13631.1"/>
    <property type="molecule type" value="Genomic_DNA"/>
</dbReference>
<protein>
    <submittedName>
        <fullName evidence="1">Uncharacterized protein</fullName>
    </submittedName>
</protein>
<evidence type="ECO:0000313" key="1">
    <source>
        <dbReference type="EMBL" id="AJE13631.1"/>
    </source>
</evidence>
<reference evidence="3" key="1">
    <citation type="submission" date="2014-03" db="EMBL/GenBank/DDBJ databases">
        <title>Complete genome of Pseudomonas balearica DSM 6083T, a sewage water isolate from an enrichment with 2-methylnaphthalene.</title>
        <authorList>
            <person name="Salva-Serra F."/>
            <person name="Jaen-Luchoro D."/>
            <person name="Busquets A."/>
            <person name="Pena A."/>
            <person name="Gomila M."/>
            <person name="Bosch R."/>
            <person name="Nogales B."/>
            <person name="Garcia-Valdes E."/>
            <person name="Lalucat J."/>
            <person name="Bennasar A."/>
        </authorList>
    </citation>
    <scope>NUCLEOTIDE SEQUENCE [LARGE SCALE GENOMIC DNA]</scope>
    <source>
        <strain evidence="3">DSM 6083</strain>
    </source>
</reference>
<reference evidence="2 4" key="2">
    <citation type="submission" date="2016-10" db="EMBL/GenBank/DDBJ databases">
        <authorList>
            <person name="Varghese N."/>
            <person name="Submissions S."/>
        </authorList>
    </citation>
    <scope>NUCLEOTIDE SEQUENCE [LARGE SCALE GENOMIC DNA]</scope>
    <source>
        <strain evidence="2 4">DSM 6083</strain>
    </source>
</reference>
<dbReference type="Proteomes" id="UP000182276">
    <property type="component" value="Unassembled WGS sequence"/>
</dbReference>
<dbReference type="AlphaFoldDB" id="A0A8D3XY44"/>
<name>A0A8D3XY44_9GAMM</name>
<organism evidence="1 3">
    <name type="scientific">Stutzerimonas balearica DSM 6083</name>
    <dbReference type="NCBI Taxonomy" id="1123016"/>
    <lineage>
        <taxon>Bacteria</taxon>
        <taxon>Pseudomonadati</taxon>
        <taxon>Pseudomonadota</taxon>
        <taxon>Gammaproteobacteria</taxon>
        <taxon>Pseudomonadales</taxon>
        <taxon>Pseudomonadaceae</taxon>
        <taxon>Stutzerimonas</taxon>
    </lineage>
</organism>